<gene>
    <name evidence="2" type="ORF">BF93_16785</name>
</gene>
<dbReference type="Proteomes" id="UP000023067">
    <property type="component" value="Unassembled WGS sequence"/>
</dbReference>
<dbReference type="InterPro" id="IPR038078">
    <property type="entry name" value="PhoU-like_sf"/>
</dbReference>
<dbReference type="PATRIC" id="fig|396014.3.peg.1701"/>
<keyword evidence="3" id="KW-1185">Reference proteome</keyword>
<sequence>MVRLFPRQFERPLHSLLTDLAQLLAGSAELLSRTLGQPSRDRSRALPALHENATRASELTARIGNRLAESLITPFEAEVLYEFALSMADATDRMERIAELTVSFSLGRISTPMLEAAQVVERAADLTVEAGWTLPDLRGLGEYHREMRRLRRHGDRLVERSIAELYTRGGSAADLLRGRDVAQGMLELLALLDRAARQADLLRIKDT</sequence>
<comment type="caution">
    <text evidence="2">The sequence shown here is derived from an EMBL/GenBank/DDBJ whole genome shotgun (WGS) entry which is preliminary data.</text>
</comment>
<proteinExistence type="inferred from homology"/>
<protein>
    <recommendedName>
        <fullName evidence="4">PhoU family transcriptional regulator</fullName>
    </recommendedName>
</protein>
<dbReference type="Pfam" id="PF01865">
    <property type="entry name" value="PhoU_div"/>
    <property type="match status" value="1"/>
</dbReference>
<evidence type="ECO:0000313" key="3">
    <source>
        <dbReference type="Proteomes" id="UP000023067"/>
    </source>
</evidence>
<dbReference type="AlphaFoldDB" id="Z9JUI8"/>
<dbReference type="PANTHER" id="PTHR37298">
    <property type="entry name" value="UPF0111 PROTEIN YKAA"/>
    <property type="match status" value="1"/>
</dbReference>
<reference evidence="2 3" key="1">
    <citation type="submission" date="2014-02" db="EMBL/GenBank/DDBJ databases">
        <title>Genome sequence of Brachybacterium phenoliresistens strain W13A50.</title>
        <authorList>
            <person name="Wang X."/>
        </authorList>
    </citation>
    <scope>NUCLEOTIDE SEQUENCE [LARGE SCALE GENOMIC DNA]</scope>
    <source>
        <strain evidence="2 3">W13A50</strain>
    </source>
</reference>
<evidence type="ECO:0008006" key="4">
    <source>
        <dbReference type="Google" id="ProtNLM"/>
    </source>
</evidence>
<dbReference type="eggNOG" id="COG1392">
    <property type="taxonomic scope" value="Bacteria"/>
</dbReference>
<dbReference type="InterPro" id="IPR052912">
    <property type="entry name" value="UPF0111_domain"/>
</dbReference>
<dbReference type="STRING" id="396014.BF93_16785"/>
<name>Z9JUI8_9MICO</name>
<dbReference type="Gene3D" id="1.20.58.220">
    <property type="entry name" value="Phosphate transport system protein phou homolog 2, domain 2"/>
    <property type="match status" value="1"/>
</dbReference>
<evidence type="ECO:0000256" key="1">
    <source>
        <dbReference type="ARBA" id="ARBA00008591"/>
    </source>
</evidence>
<comment type="similarity">
    <text evidence="1">Belongs to the UPF0111 family.</text>
</comment>
<dbReference type="HOGENOM" id="CLU_086031_3_2_11"/>
<dbReference type="InterPro" id="IPR018445">
    <property type="entry name" value="Put_Phosphate_transp_reg"/>
</dbReference>
<evidence type="ECO:0000313" key="2">
    <source>
        <dbReference type="EMBL" id="EWS81461.1"/>
    </source>
</evidence>
<dbReference type="OrthoDB" id="4791681at2"/>
<dbReference type="PANTHER" id="PTHR37298:SF1">
    <property type="entry name" value="UPF0111 PROTEIN YKAA"/>
    <property type="match status" value="1"/>
</dbReference>
<accession>Z9JUI8</accession>
<organism evidence="2 3">
    <name type="scientific">Brachybacterium phenoliresistens</name>
    <dbReference type="NCBI Taxonomy" id="396014"/>
    <lineage>
        <taxon>Bacteria</taxon>
        <taxon>Bacillati</taxon>
        <taxon>Actinomycetota</taxon>
        <taxon>Actinomycetes</taxon>
        <taxon>Micrococcales</taxon>
        <taxon>Dermabacteraceae</taxon>
        <taxon>Brachybacterium</taxon>
    </lineage>
</organism>
<dbReference type="EMBL" id="JDYK01000007">
    <property type="protein sequence ID" value="EWS81461.1"/>
    <property type="molecule type" value="Genomic_DNA"/>
</dbReference>